<sequence>MVLGTNVQNQKSWVMVRISGLPHIVDFNTAAINANSTATGMCF</sequence>
<proteinExistence type="predicted"/>
<accession>A0AAC9BJX8</accession>
<name>A0AAC9BJX8_9RALS</name>
<dbReference type="Proteomes" id="UP000077927">
    <property type="component" value="Chromosome 2"/>
</dbReference>
<dbReference type="AlphaFoldDB" id="A0AAC9BJX8"/>
<evidence type="ECO:0000313" key="1">
    <source>
        <dbReference type="EMBL" id="ANH75236.1"/>
    </source>
</evidence>
<dbReference type="EMBL" id="CP012606">
    <property type="protein sequence ID" value="ANH75236.1"/>
    <property type="molecule type" value="Genomic_DNA"/>
</dbReference>
<dbReference type="KEGG" id="rin:ACS15_5733"/>
<protein>
    <submittedName>
        <fullName evidence="1">Uncharacterized protein</fullName>
    </submittedName>
</protein>
<organism evidence="1 2">
    <name type="scientific">Ralstonia insidiosa</name>
    <dbReference type="NCBI Taxonomy" id="190721"/>
    <lineage>
        <taxon>Bacteria</taxon>
        <taxon>Pseudomonadati</taxon>
        <taxon>Pseudomonadota</taxon>
        <taxon>Betaproteobacteria</taxon>
        <taxon>Burkholderiales</taxon>
        <taxon>Burkholderiaceae</taxon>
        <taxon>Ralstonia</taxon>
    </lineage>
</organism>
<evidence type="ECO:0000313" key="2">
    <source>
        <dbReference type="Proteomes" id="UP000077927"/>
    </source>
</evidence>
<gene>
    <name evidence="1" type="ORF">ACS15_5733</name>
</gene>
<reference evidence="1 2" key="1">
    <citation type="submission" date="2015-09" db="EMBL/GenBank/DDBJ databases">
        <authorList>
            <person name="Xu Y."/>
            <person name="Nagy A."/>
            <person name="Liu N.T."/>
            <person name="Nou X."/>
        </authorList>
    </citation>
    <scope>NUCLEOTIDE SEQUENCE [LARGE SCALE GENOMIC DNA]</scope>
    <source>
        <strain evidence="1 2">FC1138</strain>
    </source>
</reference>
<dbReference type="RefSeq" id="WP_021192925.1">
    <property type="nucleotide sequence ID" value="NZ_CP012606.1"/>
</dbReference>